<dbReference type="PROSITE" id="PS51999">
    <property type="entry name" value="ZF_GRF"/>
    <property type="match status" value="1"/>
</dbReference>
<evidence type="ECO:0000256" key="4">
    <source>
        <dbReference type="PROSITE-ProRule" id="PRU01343"/>
    </source>
</evidence>
<evidence type="ECO:0000256" key="5">
    <source>
        <dbReference type="SAM" id="Coils"/>
    </source>
</evidence>
<comment type="caution">
    <text evidence="8">The sequence shown here is derived from an EMBL/GenBank/DDBJ whole genome shotgun (WGS) entry which is preliminary data.</text>
</comment>
<feature type="compositionally biased region" description="Basic residues" evidence="6">
    <location>
        <begin position="297"/>
        <end position="311"/>
    </location>
</feature>
<evidence type="ECO:0000313" key="8">
    <source>
        <dbReference type="EMBL" id="CAA0812077.1"/>
    </source>
</evidence>
<evidence type="ECO:0000313" key="9">
    <source>
        <dbReference type="Proteomes" id="UP001153555"/>
    </source>
</evidence>
<name>A0A9N7MPE0_STRHE</name>
<gene>
    <name evidence="8" type="ORF">SHERM_12895</name>
</gene>
<keyword evidence="3" id="KW-0862">Zinc</keyword>
<proteinExistence type="predicted"/>
<evidence type="ECO:0000256" key="6">
    <source>
        <dbReference type="SAM" id="MobiDB-lite"/>
    </source>
</evidence>
<dbReference type="AlphaFoldDB" id="A0A9N7MPE0"/>
<keyword evidence="5" id="KW-0175">Coiled coil</keyword>
<accession>A0A9N7MPE0</accession>
<evidence type="ECO:0000256" key="1">
    <source>
        <dbReference type="ARBA" id="ARBA00022723"/>
    </source>
</evidence>
<evidence type="ECO:0000256" key="2">
    <source>
        <dbReference type="ARBA" id="ARBA00022771"/>
    </source>
</evidence>
<dbReference type="OrthoDB" id="2425403at2759"/>
<protein>
    <submittedName>
        <fullName evidence="8">GRF zinc finger / Zinc knuckle protein</fullName>
    </submittedName>
</protein>
<feature type="compositionally biased region" description="Polar residues" evidence="6">
    <location>
        <begin position="147"/>
        <end position="166"/>
    </location>
</feature>
<evidence type="ECO:0000256" key="3">
    <source>
        <dbReference type="ARBA" id="ARBA00022833"/>
    </source>
</evidence>
<feature type="region of interest" description="Disordered" evidence="6">
    <location>
        <begin position="130"/>
        <end position="170"/>
    </location>
</feature>
<feature type="compositionally biased region" description="Polar residues" evidence="6">
    <location>
        <begin position="427"/>
        <end position="438"/>
    </location>
</feature>
<feature type="coiled-coil region" evidence="5">
    <location>
        <begin position="582"/>
        <end position="644"/>
    </location>
</feature>
<feature type="region of interest" description="Disordered" evidence="6">
    <location>
        <begin position="262"/>
        <end position="322"/>
    </location>
</feature>
<reference evidence="8" key="1">
    <citation type="submission" date="2019-12" db="EMBL/GenBank/DDBJ databases">
        <authorList>
            <person name="Scholes J."/>
        </authorList>
    </citation>
    <scope>NUCLEOTIDE SEQUENCE</scope>
</reference>
<feature type="compositionally biased region" description="Low complexity" evidence="6">
    <location>
        <begin position="439"/>
        <end position="453"/>
    </location>
</feature>
<keyword evidence="2 4" id="KW-0863">Zinc-finger</keyword>
<feature type="domain" description="GRF-type" evidence="7">
    <location>
        <begin position="29"/>
        <end position="73"/>
    </location>
</feature>
<sequence>MFVPPLLRHKFFKWADQVSTFELIDVPYCGGCSAGVCRVRKERRGPNAGRILFMCRIKEGQGSCGYKVWQDELEMSAVGRASANLTSSQSPKINANLSKPALTDENIPSNEFPLTGALRPANCHRVESKTTNQSTCQEIEHDESPRRVQSTLDNGVNSSKSPSPMANGNHIKPANSIVIEEIESPEIESVSSVGHVNNTGMMYRKTEQLKCQDNKHDVLETRAQMLSDLRVTLFQSPAGHVDHAKTAYTDLVEENNQTYEAEGNEFPGIGSSENLHYHQGVSSDKTEKQKCQENRPHKSSRRSHKRSRHGGLKGVSSSTGSLAVSSSLVPSQSVTIPAMNPVLIKQCWMVAAIRQNLSSQLEGWWGRLAFHPMPSLTTHASNSLNCYISLQDPTFPVQDKILINNHGDLTTLTRRILLGVQTHDTPLKNGQLSHTKSFPTTSPQQPSQNTPNPMSAFISRAFSQAANQLKHDFLCLLQETDPKDHKTMRLAAQDTFAALDLLLSDHQDLRAHVEEYISHASSLAEIERRDEMHRELAEQWLDEQRRLDEMGSAQAEAVESAGECRRRMERVQEKVSSAMEWLFQVEAELSSYEVEMRGMEKELGRMCEGKKALEEKYATVGEELAKSKEVMERKEAAKAAFEQARRLLWG</sequence>
<dbReference type="InterPro" id="IPR010666">
    <property type="entry name" value="Znf_GRF"/>
</dbReference>
<organism evidence="8 9">
    <name type="scientific">Striga hermonthica</name>
    <name type="common">Purple witchweed</name>
    <name type="synonym">Buchnera hermonthica</name>
    <dbReference type="NCBI Taxonomy" id="68872"/>
    <lineage>
        <taxon>Eukaryota</taxon>
        <taxon>Viridiplantae</taxon>
        <taxon>Streptophyta</taxon>
        <taxon>Embryophyta</taxon>
        <taxon>Tracheophyta</taxon>
        <taxon>Spermatophyta</taxon>
        <taxon>Magnoliopsida</taxon>
        <taxon>eudicotyledons</taxon>
        <taxon>Gunneridae</taxon>
        <taxon>Pentapetalae</taxon>
        <taxon>asterids</taxon>
        <taxon>lamiids</taxon>
        <taxon>Lamiales</taxon>
        <taxon>Orobanchaceae</taxon>
        <taxon>Buchnereae</taxon>
        <taxon>Striga</taxon>
    </lineage>
</organism>
<feature type="compositionally biased region" description="Basic and acidic residues" evidence="6">
    <location>
        <begin position="284"/>
        <end position="296"/>
    </location>
</feature>
<dbReference type="EMBL" id="CACSLK010009714">
    <property type="protein sequence ID" value="CAA0812077.1"/>
    <property type="molecule type" value="Genomic_DNA"/>
</dbReference>
<feature type="region of interest" description="Disordered" evidence="6">
    <location>
        <begin position="427"/>
        <end position="454"/>
    </location>
</feature>
<evidence type="ECO:0000259" key="7">
    <source>
        <dbReference type="PROSITE" id="PS51999"/>
    </source>
</evidence>
<keyword evidence="1" id="KW-0479">Metal-binding</keyword>
<dbReference type="GO" id="GO:0008270">
    <property type="term" value="F:zinc ion binding"/>
    <property type="evidence" value="ECO:0007669"/>
    <property type="project" value="UniProtKB-KW"/>
</dbReference>
<keyword evidence="9" id="KW-1185">Reference proteome</keyword>
<dbReference type="Proteomes" id="UP001153555">
    <property type="component" value="Unassembled WGS sequence"/>
</dbReference>